<evidence type="ECO:0000256" key="1">
    <source>
        <dbReference type="ARBA" id="ARBA00005589"/>
    </source>
</evidence>
<evidence type="ECO:0000313" key="6">
    <source>
        <dbReference type="EnsemblMetazoa" id="XP_038046375.1"/>
    </source>
</evidence>
<dbReference type="OMA" id="LFDIRYT"/>
<dbReference type="RefSeq" id="XP_038046375.1">
    <property type="nucleotide sequence ID" value="XM_038190447.1"/>
</dbReference>
<reference evidence="6" key="1">
    <citation type="submission" date="2022-11" db="UniProtKB">
        <authorList>
            <consortium name="EnsemblMetazoa"/>
        </authorList>
    </citation>
    <scope>IDENTIFICATION</scope>
</reference>
<dbReference type="PRINTS" id="PR00974">
    <property type="entry name" value="RIBOSOMALS18"/>
</dbReference>
<dbReference type="Pfam" id="PF01084">
    <property type="entry name" value="Ribosomal_S18"/>
    <property type="match status" value="1"/>
</dbReference>
<keyword evidence="7" id="KW-1185">Reference proteome</keyword>
<dbReference type="EnsemblMetazoa" id="XM_038190447.1">
    <property type="protein sequence ID" value="XP_038046375.1"/>
    <property type="gene ID" value="LOC119720660"/>
</dbReference>
<feature type="region of interest" description="Disordered" evidence="5">
    <location>
        <begin position="189"/>
        <end position="210"/>
    </location>
</feature>
<sequence>MAAHMANQIRVLCKQVNVLTLLKRNCDTGFSKSYSPRALSSISGSVFDGNKTSNQFSAPALTSRGFQTDPDIRDDDKIQEEQPCPDHPLPNIEDPFKEPVEQCILCKHKVPVSYKNVQLLSQFISPNNGRLYGRYITKLCSYQQRRVTKAVKRARRMGFMPFMYRETVFLKDPNLFDIKYTGNVEIAMKEPSNLVEPETEEEPQDKTPDK</sequence>
<dbReference type="Proteomes" id="UP000887568">
    <property type="component" value="Unplaced"/>
</dbReference>
<dbReference type="OrthoDB" id="10066799at2759"/>
<dbReference type="PANTHER" id="PTHR13479">
    <property type="entry name" value="30S RIBOSOMAL PROTEIN S18"/>
    <property type="match status" value="1"/>
</dbReference>
<keyword evidence="3 4" id="KW-0687">Ribonucleoprotein</keyword>
<evidence type="ECO:0008006" key="8">
    <source>
        <dbReference type="Google" id="ProtNLM"/>
    </source>
</evidence>
<dbReference type="AlphaFoldDB" id="A0A913Z6E1"/>
<evidence type="ECO:0000256" key="4">
    <source>
        <dbReference type="RuleBase" id="RU003910"/>
    </source>
</evidence>
<dbReference type="GO" id="GO:0003735">
    <property type="term" value="F:structural constituent of ribosome"/>
    <property type="evidence" value="ECO:0007669"/>
    <property type="project" value="InterPro"/>
</dbReference>
<dbReference type="InterPro" id="IPR001648">
    <property type="entry name" value="Ribosomal_bS18"/>
</dbReference>
<feature type="region of interest" description="Disordered" evidence="5">
    <location>
        <begin position="58"/>
        <end position="91"/>
    </location>
</feature>
<dbReference type="Gene3D" id="4.10.640.10">
    <property type="entry name" value="Ribosomal protein S18"/>
    <property type="match status" value="1"/>
</dbReference>
<keyword evidence="2 4" id="KW-0689">Ribosomal protein</keyword>
<comment type="similarity">
    <text evidence="1 4">Belongs to the bacterial ribosomal protein bS18 family.</text>
</comment>
<dbReference type="NCBIfam" id="TIGR00165">
    <property type="entry name" value="S18"/>
    <property type="match status" value="1"/>
</dbReference>
<protein>
    <recommendedName>
        <fullName evidence="8">Mitochondrial ribosomal protein S18C</fullName>
    </recommendedName>
</protein>
<organism evidence="6 7">
    <name type="scientific">Patiria miniata</name>
    <name type="common">Bat star</name>
    <name type="synonym">Asterina miniata</name>
    <dbReference type="NCBI Taxonomy" id="46514"/>
    <lineage>
        <taxon>Eukaryota</taxon>
        <taxon>Metazoa</taxon>
        <taxon>Echinodermata</taxon>
        <taxon>Eleutherozoa</taxon>
        <taxon>Asterozoa</taxon>
        <taxon>Asteroidea</taxon>
        <taxon>Valvatacea</taxon>
        <taxon>Valvatida</taxon>
        <taxon>Asterinidae</taxon>
        <taxon>Patiria</taxon>
    </lineage>
</organism>
<feature type="compositionally biased region" description="Basic and acidic residues" evidence="5">
    <location>
        <begin position="70"/>
        <end position="80"/>
    </location>
</feature>
<dbReference type="GO" id="GO:0005763">
    <property type="term" value="C:mitochondrial small ribosomal subunit"/>
    <property type="evidence" value="ECO:0007669"/>
    <property type="project" value="TreeGrafter"/>
</dbReference>
<dbReference type="GeneID" id="119720660"/>
<dbReference type="InterPro" id="IPR036870">
    <property type="entry name" value="Ribosomal_bS18_sf"/>
</dbReference>
<dbReference type="PANTHER" id="PTHR13479:SF40">
    <property type="entry name" value="SMALL RIBOSOMAL SUBUNIT PROTEIN BS18M"/>
    <property type="match status" value="1"/>
</dbReference>
<evidence type="ECO:0000313" key="7">
    <source>
        <dbReference type="Proteomes" id="UP000887568"/>
    </source>
</evidence>
<evidence type="ECO:0000256" key="5">
    <source>
        <dbReference type="SAM" id="MobiDB-lite"/>
    </source>
</evidence>
<proteinExistence type="inferred from homology"/>
<name>A0A913Z6E1_PATMI</name>
<evidence type="ECO:0000256" key="2">
    <source>
        <dbReference type="ARBA" id="ARBA00022980"/>
    </source>
</evidence>
<evidence type="ECO:0000256" key="3">
    <source>
        <dbReference type="ARBA" id="ARBA00023274"/>
    </source>
</evidence>
<dbReference type="GO" id="GO:0070181">
    <property type="term" value="F:small ribosomal subunit rRNA binding"/>
    <property type="evidence" value="ECO:0007669"/>
    <property type="project" value="TreeGrafter"/>
</dbReference>
<accession>A0A913Z6E1</accession>
<dbReference type="GO" id="GO:0032543">
    <property type="term" value="P:mitochondrial translation"/>
    <property type="evidence" value="ECO:0007669"/>
    <property type="project" value="TreeGrafter"/>
</dbReference>
<dbReference type="SUPFAM" id="SSF46911">
    <property type="entry name" value="Ribosomal protein S18"/>
    <property type="match status" value="1"/>
</dbReference>